<dbReference type="PANTHER" id="PTHR13723:SF281">
    <property type="entry name" value="PAPILIN"/>
    <property type="match status" value="1"/>
</dbReference>
<reference evidence="1 2" key="1">
    <citation type="journal article" date="2019" name="Sci. Rep.">
        <title>Orb-weaving spider Araneus ventricosus genome elucidates the spidroin gene catalogue.</title>
        <authorList>
            <person name="Kono N."/>
            <person name="Nakamura H."/>
            <person name="Ohtoshi R."/>
            <person name="Moran D.A.P."/>
            <person name="Shinohara A."/>
            <person name="Yoshida Y."/>
            <person name="Fujiwara M."/>
            <person name="Mori M."/>
            <person name="Tomita M."/>
            <person name="Arakawa K."/>
        </authorList>
    </citation>
    <scope>NUCLEOTIDE SEQUENCE [LARGE SCALE GENOMIC DNA]</scope>
</reference>
<gene>
    <name evidence="1" type="primary">Ppn_11</name>
    <name evidence="1" type="ORF">AVEN_61621_1</name>
</gene>
<dbReference type="GO" id="GO:0031012">
    <property type="term" value="C:extracellular matrix"/>
    <property type="evidence" value="ECO:0007669"/>
    <property type="project" value="TreeGrafter"/>
</dbReference>
<dbReference type="InterPro" id="IPR050439">
    <property type="entry name" value="ADAMTS_ADAMTS-like"/>
</dbReference>
<dbReference type="Proteomes" id="UP000499080">
    <property type="component" value="Unassembled WGS sequence"/>
</dbReference>
<dbReference type="OrthoDB" id="6487517at2759"/>
<dbReference type="GO" id="GO:0030198">
    <property type="term" value="P:extracellular matrix organization"/>
    <property type="evidence" value="ECO:0007669"/>
    <property type="project" value="TreeGrafter"/>
</dbReference>
<keyword evidence="2" id="KW-1185">Reference proteome</keyword>
<dbReference type="GO" id="GO:0004222">
    <property type="term" value="F:metalloendopeptidase activity"/>
    <property type="evidence" value="ECO:0007669"/>
    <property type="project" value="TreeGrafter"/>
</dbReference>
<evidence type="ECO:0000313" key="2">
    <source>
        <dbReference type="Proteomes" id="UP000499080"/>
    </source>
</evidence>
<proteinExistence type="predicted"/>
<name>A0A4Y2AEV0_ARAVE</name>
<protein>
    <submittedName>
        <fullName evidence="1">Papilin</fullName>
    </submittedName>
</protein>
<sequence length="176" mass="20417">MDLIIWVRRRGRYLSQHSFSKHQQLTTVEGRLTLDINFNVRQYHICDVCPLAETLLPSLGLHLRWLHAVKADGRHSCVGASRRYFSCNVDDCPPNSKDFRAEQCARFNSVQYKGKYYSWIPYHSTQTPCELNCMPKGGNFYARRDRRGIDGTRCRDDGSFDVCVDGQCMVRNTFPE</sequence>
<organism evidence="1 2">
    <name type="scientific">Araneus ventricosus</name>
    <name type="common">Orbweaver spider</name>
    <name type="synonym">Epeira ventricosa</name>
    <dbReference type="NCBI Taxonomy" id="182803"/>
    <lineage>
        <taxon>Eukaryota</taxon>
        <taxon>Metazoa</taxon>
        <taxon>Ecdysozoa</taxon>
        <taxon>Arthropoda</taxon>
        <taxon>Chelicerata</taxon>
        <taxon>Arachnida</taxon>
        <taxon>Araneae</taxon>
        <taxon>Araneomorphae</taxon>
        <taxon>Entelegynae</taxon>
        <taxon>Araneoidea</taxon>
        <taxon>Araneidae</taxon>
        <taxon>Araneus</taxon>
    </lineage>
</organism>
<dbReference type="AlphaFoldDB" id="A0A4Y2AEV0"/>
<dbReference type="GO" id="GO:0006508">
    <property type="term" value="P:proteolysis"/>
    <property type="evidence" value="ECO:0007669"/>
    <property type="project" value="TreeGrafter"/>
</dbReference>
<dbReference type="EMBL" id="BGPR01080300">
    <property type="protein sequence ID" value="GBL78147.1"/>
    <property type="molecule type" value="Genomic_DNA"/>
</dbReference>
<evidence type="ECO:0000313" key="1">
    <source>
        <dbReference type="EMBL" id="GBL78147.1"/>
    </source>
</evidence>
<comment type="caution">
    <text evidence="1">The sequence shown here is derived from an EMBL/GenBank/DDBJ whole genome shotgun (WGS) entry which is preliminary data.</text>
</comment>
<dbReference type="PANTHER" id="PTHR13723">
    <property type="entry name" value="ADAMTS A DISINTEGRIN AND METALLOPROTEASE WITH THROMBOSPONDIN MOTIFS PROTEASE"/>
    <property type="match status" value="1"/>
</dbReference>
<accession>A0A4Y2AEV0</accession>